<dbReference type="Proteomes" id="UP000230161">
    <property type="component" value="Unassembled WGS sequence"/>
</dbReference>
<dbReference type="InterPro" id="IPR001303">
    <property type="entry name" value="Aldolase_II/adducin_N"/>
</dbReference>
<feature type="region of interest" description="Disordered" evidence="3">
    <location>
        <begin position="197"/>
        <end position="219"/>
    </location>
</feature>
<keyword evidence="1" id="KW-0479">Metal-binding</keyword>
<evidence type="ECO:0000256" key="1">
    <source>
        <dbReference type="ARBA" id="ARBA00022723"/>
    </source>
</evidence>
<dbReference type="PANTHER" id="PTHR22789:SF0">
    <property type="entry name" value="3-OXO-TETRONATE 4-PHOSPHATE DECARBOXYLASE-RELATED"/>
    <property type="match status" value="1"/>
</dbReference>
<evidence type="ECO:0000313" key="6">
    <source>
        <dbReference type="Proteomes" id="UP000230161"/>
    </source>
</evidence>
<keyword evidence="6" id="KW-1185">Reference proteome</keyword>
<evidence type="ECO:0000313" key="5">
    <source>
        <dbReference type="EMBL" id="PJJ65352.1"/>
    </source>
</evidence>
<evidence type="ECO:0000256" key="2">
    <source>
        <dbReference type="ARBA" id="ARBA00023239"/>
    </source>
</evidence>
<comment type="caution">
    <text evidence="5">The sequence shown here is derived from an EMBL/GenBank/DDBJ whole genome shotgun (WGS) entry which is preliminary data.</text>
</comment>
<dbReference type="SUPFAM" id="SSF53639">
    <property type="entry name" value="AraD/HMP-PK domain-like"/>
    <property type="match status" value="1"/>
</dbReference>
<dbReference type="InterPro" id="IPR036409">
    <property type="entry name" value="Aldolase_II/adducin_N_sf"/>
</dbReference>
<keyword evidence="2" id="KW-0456">Lyase</keyword>
<name>A0A2M9C4B4_9MICO</name>
<dbReference type="GO" id="GO:0016832">
    <property type="term" value="F:aldehyde-lyase activity"/>
    <property type="evidence" value="ECO:0007669"/>
    <property type="project" value="TreeGrafter"/>
</dbReference>
<proteinExistence type="predicted"/>
<gene>
    <name evidence="5" type="ORF">CLV54_0384</name>
</gene>
<dbReference type="EMBL" id="PGFB01000001">
    <property type="protein sequence ID" value="PJJ65352.1"/>
    <property type="molecule type" value="Genomic_DNA"/>
</dbReference>
<dbReference type="OrthoDB" id="9786287at2"/>
<organism evidence="5 6">
    <name type="scientific">Compostimonas suwonensis</name>
    <dbReference type="NCBI Taxonomy" id="1048394"/>
    <lineage>
        <taxon>Bacteria</taxon>
        <taxon>Bacillati</taxon>
        <taxon>Actinomycetota</taxon>
        <taxon>Actinomycetes</taxon>
        <taxon>Micrococcales</taxon>
        <taxon>Microbacteriaceae</taxon>
        <taxon>Compostimonas</taxon>
    </lineage>
</organism>
<accession>A0A2M9C4B4</accession>
<dbReference type="PANTHER" id="PTHR22789">
    <property type="entry name" value="FUCULOSE PHOSPHATE ALDOLASE"/>
    <property type="match status" value="1"/>
</dbReference>
<dbReference type="GO" id="GO:0019323">
    <property type="term" value="P:pentose catabolic process"/>
    <property type="evidence" value="ECO:0007669"/>
    <property type="project" value="TreeGrafter"/>
</dbReference>
<dbReference type="RefSeq" id="WP_157802764.1">
    <property type="nucleotide sequence ID" value="NZ_PGFB01000001.1"/>
</dbReference>
<reference evidence="5 6" key="1">
    <citation type="submission" date="2017-11" db="EMBL/GenBank/DDBJ databases">
        <title>Genomic Encyclopedia of Archaeal and Bacterial Type Strains, Phase II (KMG-II): From Individual Species to Whole Genera.</title>
        <authorList>
            <person name="Goeker M."/>
        </authorList>
    </citation>
    <scope>NUCLEOTIDE SEQUENCE [LARGE SCALE GENOMIC DNA]</scope>
    <source>
        <strain evidence="5 6">DSM 25625</strain>
    </source>
</reference>
<dbReference type="SMART" id="SM01007">
    <property type="entry name" value="Aldolase_II"/>
    <property type="match status" value="1"/>
</dbReference>
<protein>
    <submittedName>
        <fullName evidence="5">HCOMODA/2-hydroxy-3-carboxy-muconic semialdehyde decarboxylase</fullName>
    </submittedName>
</protein>
<dbReference type="GO" id="GO:0005829">
    <property type="term" value="C:cytosol"/>
    <property type="evidence" value="ECO:0007669"/>
    <property type="project" value="TreeGrafter"/>
</dbReference>
<feature type="domain" description="Class II aldolase/adducin N-terminal" evidence="4">
    <location>
        <begin position="12"/>
        <end position="190"/>
    </location>
</feature>
<dbReference type="Gene3D" id="3.40.225.10">
    <property type="entry name" value="Class II aldolase/adducin N-terminal domain"/>
    <property type="match status" value="1"/>
</dbReference>
<dbReference type="InterPro" id="IPR050197">
    <property type="entry name" value="Aldolase_class_II_sugar_metab"/>
</dbReference>
<dbReference type="AlphaFoldDB" id="A0A2M9C4B4"/>
<sequence length="252" mass="26949">MNPSPDDAQTRTDLAHAARILAHIGLVNGHGHLSARVSDSTLPEQVVLSTPRGAPSLVSPAEMVGYSSANWQQMAERVPLEAPLHLAVYRARPDVGAIMRMQGTLLDAVGTRYDTLPIVHGRGSHLRRAPRVFPDASPIRDAELGRQVAELLGDGQAAFLRGNGAFTVGVDIPDAVANASYLLETIEIHLARGRDDPPLSFTDEELTARGGGMKGDSSRRSWDFLLDQAGIPMTGALATDPNTGNERALWPS</sequence>
<dbReference type="GO" id="GO:0046872">
    <property type="term" value="F:metal ion binding"/>
    <property type="evidence" value="ECO:0007669"/>
    <property type="project" value="UniProtKB-KW"/>
</dbReference>
<evidence type="ECO:0000259" key="4">
    <source>
        <dbReference type="SMART" id="SM01007"/>
    </source>
</evidence>
<dbReference type="Pfam" id="PF00596">
    <property type="entry name" value="Aldolase_II"/>
    <property type="match status" value="1"/>
</dbReference>
<evidence type="ECO:0000256" key="3">
    <source>
        <dbReference type="SAM" id="MobiDB-lite"/>
    </source>
</evidence>